<dbReference type="Proteomes" id="UP000192042">
    <property type="component" value="Chromosome I"/>
</dbReference>
<evidence type="ECO:0008006" key="3">
    <source>
        <dbReference type="Google" id="ProtNLM"/>
    </source>
</evidence>
<dbReference type="Gene3D" id="2.60.120.620">
    <property type="entry name" value="q2cbj1_9rhob like domain"/>
    <property type="match status" value="1"/>
</dbReference>
<proteinExistence type="predicted"/>
<evidence type="ECO:0000313" key="2">
    <source>
        <dbReference type="Proteomes" id="UP000192042"/>
    </source>
</evidence>
<dbReference type="KEGG" id="nja:NSJP_3483"/>
<organism evidence="1 2">
    <name type="scientific">Nitrospira japonica</name>
    <dbReference type="NCBI Taxonomy" id="1325564"/>
    <lineage>
        <taxon>Bacteria</taxon>
        <taxon>Pseudomonadati</taxon>
        <taxon>Nitrospirota</taxon>
        <taxon>Nitrospiria</taxon>
        <taxon>Nitrospirales</taxon>
        <taxon>Nitrospiraceae</taxon>
        <taxon>Nitrospira</taxon>
    </lineage>
</organism>
<dbReference type="EMBL" id="LT828648">
    <property type="protein sequence ID" value="SLM49650.1"/>
    <property type="molecule type" value="Genomic_DNA"/>
</dbReference>
<accession>A0A1W1I9I1</accession>
<dbReference type="InterPro" id="IPR008775">
    <property type="entry name" value="Phytyl_CoA_dOase-like"/>
</dbReference>
<protein>
    <recommendedName>
        <fullName evidence="3">Phytanoyl-CoA dioxygenase</fullName>
    </recommendedName>
</protein>
<dbReference type="STRING" id="1325564.NSJP_3483"/>
<dbReference type="RefSeq" id="WP_172834395.1">
    <property type="nucleotide sequence ID" value="NZ_LT828648.1"/>
</dbReference>
<keyword evidence="2" id="KW-1185">Reference proteome</keyword>
<reference evidence="1 2" key="1">
    <citation type="submission" date="2017-03" db="EMBL/GenBank/DDBJ databases">
        <authorList>
            <person name="Afonso C.L."/>
            <person name="Miller P.J."/>
            <person name="Scott M.A."/>
            <person name="Spackman E."/>
            <person name="Goraichik I."/>
            <person name="Dimitrov K.M."/>
            <person name="Suarez D.L."/>
            <person name="Swayne D.E."/>
        </authorList>
    </citation>
    <scope>NUCLEOTIDE SEQUENCE [LARGE SCALE GENOMIC DNA]</scope>
    <source>
        <strain evidence="1">Genome sequencing of Nitrospira japonica strain NJ11</strain>
    </source>
</reference>
<evidence type="ECO:0000313" key="1">
    <source>
        <dbReference type="EMBL" id="SLM49650.1"/>
    </source>
</evidence>
<gene>
    <name evidence="1" type="ORF">NSJP_3483</name>
</gene>
<dbReference type="AlphaFoldDB" id="A0A1W1I9I1"/>
<dbReference type="SUPFAM" id="SSF51197">
    <property type="entry name" value="Clavaminate synthase-like"/>
    <property type="match status" value="1"/>
</dbReference>
<dbReference type="Pfam" id="PF05721">
    <property type="entry name" value="PhyH"/>
    <property type="match status" value="1"/>
</dbReference>
<name>A0A1W1I9I1_9BACT</name>
<dbReference type="GO" id="GO:0016706">
    <property type="term" value="F:2-oxoglutarate-dependent dioxygenase activity"/>
    <property type="evidence" value="ECO:0007669"/>
    <property type="project" value="UniProtKB-ARBA"/>
</dbReference>
<sequence>MAHELTTLLERDGLVRLPVIIPPAQLLSMQQAFETRLQRMSWNDVPGFERTEKFRHMIQDVLTLDQGFVDVSLHPLVKQILYEYIGPGTQLVEAKGWLSLPTKTDFHGWHGDAWYDQQMNSDIPREIKLAVYLTDVSSGAFSYIKGSHRQQHPRLVPDRELAGIAADRIVQVTGPAGSAFLFDTSGIHRQATPVLESRQAVFLNYHDPAIALQREDIEYYRYHPLVLNAAFLGNLTQEDQRMLGFGDKRNYQHGFVRKRRHPALEIMNRSLVEAVMEMNHMMHYPRRIVAKMRSVMGMV</sequence>